<feature type="region of interest" description="Disordered" evidence="1">
    <location>
        <begin position="19"/>
        <end position="42"/>
    </location>
</feature>
<dbReference type="PANTHER" id="PTHR33495:SF2">
    <property type="entry name" value="ANTI-SIGMA FACTOR ANTAGONIST TM_1081-RELATED"/>
    <property type="match status" value="1"/>
</dbReference>
<dbReference type="InterPro" id="IPR036513">
    <property type="entry name" value="STAS_dom_sf"/>
</dbReference>
<dbReference type="EMBL" id="CP031194">
    <property type="protein sequence ID" value="AXG77590.1"/>
    <property type="molecule type" value="Genomic_DNA"/>
</dbReference>
<dbReference type="Gene3D" id="3.30.750.24">
    <property type="entry name" value="STAS domain"/>
    <property type="match status" value="1"/>
</dbReference>
<evidence type="ECO:0000259" key="2">
    <source>
        <dbReference type="PROSITE" id="PS50801"/>
    </source>
</evidence>
<dbReference type="PANTHER" id="PTHR33495">
    <property type="entry name" value="ANTI-SIGMA FACTOR ANTAGONIST TM_1081-RELATED-RELATED"/>
    <property type="match status" value="1"/>
</dbReference>
<dbReference type="GO" id="GO:0043856">
    <property type="term" value="F:anti-sigma factor antagonist activity"/>
    <property type="evidence" value="ECO:0007669"/>
    <property type="project" value="TreeGrafter"/>
</dbReference>
<proteinExistence type="predicted"/>
<dbReference type="AlphaFoldDB" id="A0A345HLL6"/>
<name>A0A345HLL6_9ACTN</name>
<dbReference type="Proteomes" id="UP000253868">
    <property type="component" value="Chromosome"/>
</dbReference>
<accession>A0A345HLL6</accession>
<protein>
    <submittedName>
        <fullName evidence="3">Anti-sigma factor antagonist</fullName>
    </submittedName>
</protein>
<organism evidence="3 4">
    <name type="scientific">Streptomyces paludis</name>
    <dbReference type="NCBI Taxonomy" id="2282738"/>
    <lineage>
        <taxon>Bacteria</taxon>
        <taxon>Bacillati</taxon>
        <taxon>Actinomycetota</taxon>
        <taxon>Actinomycetes</taxon>
        <taxon>Kitasatosporales</taxon>
        <taxon>Streptomycetaceae</taxon>
        <taxon>Streptomyces</taxon>
    </lineage>
</organism>
<dbReference type="OrthoDB" id="9793697at2"/>
<feature type="domain" description="STAS" evidence="2">
    <location>
        <begin position="63"/>
        <end position="151"/>
    </location>
</feature>
<evidence type="ECO:0000313" key="3">
    <source>
        <dbReference type="EMBL" id="AXG77590.1"/>
    </source>
</evidence>
<dbReference type="KEGG" id="spad:DVK44_07645"/>
<reference evidence="4" key="1">
    <citation type="submission" date="2018-07" db="EMBL/GenBank/DDBJ databases">
        <authorList>
            <person name="Zhao J."/>
        </authorList>
    </citation>
    <scope>NUCLEOTIDE SEQUENCE [LARGE SCALE GENOMIC DNA]</scope>
    <source>
        <strain evidence="4">GSSD-12</strain>
    </source>
</reference>
<dbReference type="CDD" id="cd07043">
    <property type="entry name" value="STAS_anti-anti-sigma_factors"/>
    <property type="match status" value="1"/>
</dbReference>
<sequence>MTGLRDGAPFLTPRHGIARCSVPRSSPAQGLSPDTGMSELPISLPPSYEPLRVEIVSRPDRRVLVQVGGELDCDTGPDLFATLAPLAHRYVELDFSQVHFMDSTGLNILRSQRRASRRAGGDLCLLRYTPPVRRVLDVTRSFDYLTAPCDA</sequence>
<dbReference type="SUPFAM" id="SSF52091">
    <property type="entry name" value="SpoIIaa-like"/>
    <property type="match status" value="1"/>
</dbReference>
<dbReference type="PROSITE" id="PS50801">
    <property type="entry name" value="STAS"/>
    <property type="match status" value="1"/>
</dbReference>
<dbReference type="Pfam" id="PF01740">
    <property type="entry name" value="STAS"/>
    <property type="match status" value="1"/>
</dbReference>
<keyword evidence="4" id="KW-1185">Reference proteome</keyword>
<evidence type="ECO:0000313" key="4">
    <source>
        <dbReference type="Proteomes" id="UP000253868"/>
    </source>
</evidence>
<gene>
    <name evidence="3" type="ORF">DVK44_07645</name>
</gene>
<evidence type="ECO:0000256" key="1">
    <source>
        <dbReference type="SAM" id="MobiDB-lite"/>
    </source>
</evidence>
<dbReference type="InterPro" id="IPR002645">
    <property type="entry name" value="STAS_dom"/>
</dbReference>